<organism evidence="1 2">
    <name type="scientific">Eruca vesicaria subsp. sativa</name>
    <name type="common">Garden rocket</name>
    <name type="synonym">Eruca sativa</name>
    <dbReference type="NCBI Taxonomy" id="29727"/>
    <lineage>
        <taxon>Eukaryota</taxon>
        <taxon>Viridiplantae</taxon>
        <taxon>Streptophyta</taxon>
        <taxon>Embryophyta</taxon>
        <taxon>Tracheophyta</taxon>
        <taxon>Spermatophyta</taxon>
        <taxon>Magnoliopsida</taxon>
        <taxon>eudicotyledons</taxon>
        <taxon>Gunneridae</taxon>
        <taxon>Pentapetalae</taxon>
        <taxon>rosids</taxon>
        <taxon>malvids</taxon>
        <taxon>Brassicales</taxon>
        <taxon>Brassicaceae</taxon>
        <taxon>Brassiceae</taxon>
        <taxon>Eruca</taxon>
    </lineage>
</organism>
<dbReference type="PANTHER" id="PTHR38926">
    <property type="entry name" value="F-BOX DOMAIN CONTAINING PROTEIN, EXPRESSED"/>
    <property type="match status" value="1"/>
</dbReference>
<reference evidence="1 2" key="1">
    <citation type="submission" date="2022-03" db="EMBL/GenBank/DDBJ databases">
        <authorList>
            <person name="Macdonald S."/>
            <person name="Ahmed S."/>
            <person name="Newling K."/>
        </authorList>
    </citation>
    <scope>NUCLEOTIDE SEQUENCE [LARGE SCALE GENOMIC DNA]</scope>
</reference>
<proteinExistence type="predicted"/>
<dbReference type="PANTHER" id="PTHR38926:SF2">
    <property type="entry name" value="F-BOX_LRR-REPEAT PROTEIN 21-RELATED"/>
    <property type="match status" value="1"/>
</dbReference>
<comment type="caution">
    <text evidence="1">The sequence shown here is derived from an EMBL/GenBank/DDBJ whole genome shotgun (WGS) entry which is preliminary data.</text>
</comment>
<protein>
    <submittedName>
        <fullName evidence="1">Uncharacterized protein</fullName>
    </submittedName>
</protein>
<keyword evidence="2" id="KW-1185">Reference proteome</keyword>
<dbReference type="EMBL" id="CAKOAT010139265">
    <property type="protein sequence ID" value="CAH8337996.1"/>
    <property type="molecule type" value="Genomic_DNA"/>
</dbReference>
<dbReference type="Proteomes" id="UP001642260">
    <property type="component" value="Unassembled WGS sequence"/>
</dbReference>
<evidence type="ECO:0000313" key="2">
    <source>
        <dbReference type="Proteomes" id="UP001642260"/>
    </source>
</evidence>
<dbReference type="Gene3D" id="3.80.10.10">
    <property type="entry name" value="Ribonuclease Inhibitor"/>
    <property type="match status" value="1"/>
</dbReference>
<dbReference type="AlphaFoldDB" id="A0ABC8JSI0"/>
<sequence>MCLQEIDKGLAEAVVKLPLLEDLEISYWPVVGYCSLSGDCLKVVGRSCPNLKTFKTNCVDYRPPPGINECDEVALAIAETLPGLRHL</sequence>
<name>A0ABC8JSI0_ERUVS</name>
<gene>
    <name evidence="1" type="ORF">ERUC_LOCUS14762</name>
</gene>
<accession>A0ABC8JSI0</accession>
<evidence type="ECO:0000313" key="1">
    <source>
        <dbReference type="EMBL" id="CAH8337996.1"/>
    </source>
</evidence>
<dbReference type="InterPro" id="IPR032675">
    <property type="entry name" value="LRR_dom_sf"/>
</dbReference>